<dbReference type="OrthoDB" id="8657357at2"/>
<protein>
    <submittedName>
        <fullName evidence="2">DUF2970 family protein</fullName>
    </submittedName>
</protein>
<keyword evidence="1" id="KW-1133">Transmembrane helix</keyword>
<comment type="caution">
    <text evidence="2">The sequence shown here is derived from an EMBL/GenBank/DDBJ whole genome shotgun (WGS) entry which is preliminary data.</text>
</comment>
<dbReference type="AlphaFoldDB" id="A0A4R6MZ53"/>
<dbReference type="InterPro" id="IPR021344">
    <property type="entry name" value="DUF2970"/>
</dbReference>
<evidence type="ECO:0000313" key="3">
    <source>
        <dbReference type="Proteomes" id="UP000295357"/>
    </source>
</evidence>
<feature type="transmembrane region" description="Helical" evidence="1">
    <location>
        <begin position="49"/>
        <end position="72"/>
    </location>
</feature>
<keyword evidence="3" id="KW-1185">Reference proteome</keyword>
<sequence>MKPGQDLKEAAARPSSFLQTVKAIAWAFFGVRRRADYDRDVAQLNPVHVIIAGVIGAALFVLVLVWLVNWVISSGVAGA</sequence>
<keyword evidence="1" id="KW-0812">Transmembrane</keyword>
<name>A0A4R6MZ53_9BURK</name>
<evidence type="ECO:0000313" key="2">
    <source>
        <dbReference type="EMBL" id="TDP07637.1"/>
    </source>
</evidence>
<gene>
    <name evidence="2" type="ORF">DFR39_107170</name>
</gene>
<organism evidence="2 3">
    <name type="scientific">Roseateles asaccharophilus</name>
    <dbReference type="NCBI Taxonomy" id="582607"/>
    <lineage>
        <taxon>Bacteria</taxon>
        <taxon>Pseudomonadati</taxon>
        <taxon>Pseudomonadota</taxon>
        <taxon>Betaproteobacteria</taxon>
        <taxon>Burkholderiales</taxon>
        <taxon>Sphaerotilaceae</taxon>
        <taxon>Roseateles</taxon>
    </lineage>
</organism>
<proteinExistence type="predicted"/>
<keyword evidence="1" id="KW-0472">Membrane</keyword>
<dbReference type="Pfam" id="PF11174">
    <property type="entry name" value="DUF2970"/>
    <property type="match status" value="1"/>
</dbReference>
<evidence type="ECO:0000256" key="1">
    <source>
        <dbReference type="SAM" id="Phobius"/>
    </source>
</evidence>
<dbReference type="RefSeq" id="WP_133604466.1">
    <property type="nucleotide sequence ID" value="NZ_JAUFPJ010000008.1"/>
</dbReference>
<accession>A0A4R6MZ53</accession>
<dbReference type="Proteomes" id="UP000295357">
    <property type="component" value="Unassembled WGS sequence"/>
</dbReference>
<reference evidence="2 3" key="1">
    <citation type="submission" date="2019-03" db="EMBL/GenBank/DDBJ databases">
        <title>Genomic Encyclopedia of Type Strains, Phase IV (KMG-IV): sequencing the most valuable type-strain genomes for metagenomic binning, comparative biology and taxonomic classification.</title>
        <authorList>
            <person name="Goeker M."/>
        </authorList>
    </citation>
    <scope>NUCLEOTIDE SEQUENCE [LARGE SCALE GENOMIC DNA]</scope>
    <source>
        <strain evidence="2 3">DSM 25082</strain>
    </source>
</reference>
<dbReference type="EMBL" id="SNXE01000007">
    <property type="protein sequence ID" value="TDP07637.1"/>
    <property type="molecule type" value="Genomic_DNA"/>
</dbReference>